<evidence type="ECO:0000256" key="15">
    <source>
        <dbReference type="PIRSR" id="PIRSR600829-1"/>
    </source>
</evidence>
<keyword evidence="3" id="KW-1003">Cell membrane</keyword>
<reference evidence="20 21" key="1">
    <citation type="submission" date="2019-02" db="EMBL/GenBank/DDBJ databases">
        <title>Deep-cultivation of Planctomycetes and their phenomic and genomic characterization uncovers novel biology.</title>
        <authorList>
            <person name="Wiegand S."/>
            <person name="Jogler M."/>
            <person name="Boedeker C."/>
            <person name="Pinto D."/>
            <person name="Vollmers J."/>
            <person name="Rivas-Marin E."/>
            <person name="Kohn T."/>
            <person name="Peeters S.H."/>
            <person name="Heuer A."/>
            <person name="Rast P."/>
            <person name="Oberbeckmann S."/>
            <person name="Bunk B."/>
            <person name="Jeske O."/>
            <person name="Meyerdierks A."/>
            <person name="Storesund J.E."/>
            <person name="Kallscheuer N."/>
            <person name="Luecker S."/>
            <person name="Lage O.M."/>
            <person name="Pohl T."/>
            <person name="Merkel B.J."/>
            <person name="Hornburger P."/>
            <person name="Mueller R.-W."/>
            <person name="Bruemmer F."/>
            <person name="Labrenz M."/>
            <person name="Spormann A.M."/>
            <person name="Op Den Camp H."/>
            <person name="Overmann J."/>
            <person name="Amann R."/>
            <person name="Jetten M.S.M."/>
            <person name="Mascher T."/>
            <person name="Medema M.H."/>
            <person name="Devos D.P."/>
            <person name="Kaster A.-K."/>
            <person name="Ovreas L."/>
            <person name="Rohde M."/>
            <person name="Galperin M.Y."/>
            <person name="Jogler C."/>
        </authorList>
    </citation>
    <scope>NUCLEOTIDE SEQUENCE [LARGE SCALE GENOMIC DNA]</scope>
    <source>
        <strain evidence="20 21">KOR34</strain>
    </source>
</reference>
<keyword evidence="7 17" id="KW-0547">Nucleotide-binding</keyword>
<feature type="binding site" evidence="16">
    <location>
        <position position="67"/>
    </location>
    <ligand>
        <name>substrate</name>
    </ligand>
</feature>
<accession>A0A5C5VIL5</accession>
<evidence type="ECO:0000313" key="21">
    <source>
        <dbReference type="Proteomes" id="UP000316714"/>
    </source>
</evidence>
<comment type="caution">
    <text evidence="20">The sequence shown here is derived from an EMBL/GenBank/DDBJ whole genome shotgun (WGS) entry which is preliminary data.</text>
</comment>
<keyword evidence="12 19" id="KW-0472">Membrane</keyword>
<feature type="binding site" evidence="17">
    <location>
        <position position="74"/>
    </location>
    <ligand>
        <name>ATP</name>
        <dbReference type="ChEBI" id="CHEBI:30616"/>
    </ligand>
</feature>
<evidence type="ECO:0000256" key="10">
    <source>
        <dbReference type="ARBA" id="ARBA00022989"/>
    </source>
</evidence>
<feature type="binding site" evidence="17">
    <location>
        <position position="26"/>
    </location>
    <ligand>
        <name>ATP</name>
        <dbReference type="ChEBI" id="CHEBI:30616"/>
    </ligand>
</feature>
<feature type="transmembrane region" description="Helical" evidence="19">
    <location>
        <begin position="29"/>
        <end position="46"/>
    </location>
</feature>
<dbReference type="Proteomes" id="UP000316714">
    <property type="component" value="Unassembled WGS sequence"/>
</dbReference>
<comment type="cofactor">
    <cofactor evidence="18">
        <name>Mg(2+)</name>
        <dbReference type="ChEBI" id="CHEBI:18420"/>
    </cofactor>
    <text evidence="18">Mn(2+), Zn(2+), Cd(2+) and Co(2+) support activity to lesser extents.</text>
</comment>
<evidence type="ECO:0000256" key="19">
    <source>
        <dbReference type="SAM" id="Phobius"/>
    </source>
</evidence>
<keyword evidence="10 19" id="KW-1133">Transmembrane helix</keyword>
<keyword evidence="18" id="KW-0460">Magnesium</keyword>
<dbReference type="GO" id="GO:0005886">
    <property type="term" value="C:plasma membrane"/>
    <property type="evidence" value="ECO:0007669"/>
    <property type="project" value="UniProtKB-SubCell"/>
</dbReference>
<feature type="transmembrane region" description="Helical" evidence="19">
    <location>
        <begin position="93"/>
        <end position="115"/>
    </location>
</feature>
<dbReference type="Pfam" id="PF01219">
    <property type="entry name" value="DAGK_prokar"/>
    <property type="match status" value="1"/>
</dbReference>
<evidence type="ECO:0000256" key="12">
    <source>
        <dbReference type="ARBA" id="ARBA00023136"/>
    </source>
</evidence>
<dbReference type="EC" id="2.7.1.66" evidence="20"/>
<evidence type="ECO:0000256" key="8">
    <source>
        <dbReference type="ARBA" id="ARBA00022777"/>
    </source>
</evidence>
<dbReference type="PANTHER" id="PTHR34299">
    <property type="entry name" value="DIACYLGLYCEROL KINASE"/>
    <property type="match status" value="1"/>
</dbReference>
<dbReference type="InterPro" id="IPR036945">
    <property type="entry name" value="DAGK_sf"/>
</dbReference>
<dbReference type="GO" id="GO:0008654">
    <property type="term" value="P:phospholipid biosynthetic process"/>
    <property type="evidence" value="ECO:0007669"/>
    <property type="project" value="UniProtKB-KW"/>
</dbReference>
<comment type="similarity">
    <text evidence="2">Belongs to the bacterial diacylglycerol kinase family.</text>
</comment>
<dbReference type="Gene3D" id="1.10.287.3610">
    <property type="match status" value="1"/>
</dbReference>
<evidence type="ECO:0000256" key="18">
    <source>
        <dbReference type="PIRSR" id="PIRSR600829-4"/>
    </source>
</evidence>
<comment type="subcellular location">
    <subcellularLocation>
        <location evidence="1">Cell membrane</location>
        <topology evidence="1">Multi-pass membrane protein</topology>
    </subcellularLocation>
</comment>
<organism evidence="20 21">
    <name type="scientific">Posidoniimonas corsicana</name>
    <dbReference type="NCBI Taxonomy" id="1938618"/>
    <lineage>
        <taxon>Bacteria</taxon>
        <taxon>Pseudomonadati</taxon>
        <taxon>Planctomycetota</taxon>
        <taxon>Planctomycetia</taxon>
        <taxon>Pirellulales</taxon>
        <taxon>Lacipirellulaceae</taxon>
        <taxon>Posidoniimonas</taxon>
    </lineage>
</organism>
<evidence type="ECO:0000256" key="3">
    <source>
        <dbReference type="ARBA" id="ARBA00022475"/>
    </source>
</evidence>
<feature type="active site" description="Proton acceptor" evidence="15">
    <location>
        <position position="67"/>
    </location>
</feature>
<keyword evidence="6 19" id="KW-0812">Transmembrane</keyword>
<name>A0A5C5VIL5_9BACT</name>
<keyword evidence="4" id="KW-0444">Lipid biosynthesis</keyword>
<dbReference type="RefSeq" id="WP_146565178.1">
    <property type="nucleotide sequence ID" value="NZ_SIHJ01000001.1"/>
</dbReference>
<keyword evidence="21" id="KW-1185">Reference proteome</keyword>
<dbReference type="AlphaFoldDB" id="A0A5C5VIL5"/>
<dbReference type="EMBL" id="SIHJ01000001">
    <property type="protein sequence ID" value="TWT37873.1"/>
    <property type="molecule type" value="Genomic_DNA"/>
</dbReference>
<dbReference type="GO" id="GO:0036433">
    <property type="term" value="F:di-trans, poly-cis-undecaprenol kinase activity"/>
    <property type="evidence" value="ECO:0007669"/>
    <property type="project" value="UniProtKB-EC"/>
</dbReference>
<dbReference type="GO" id="GO:0046872">
    <property type="term" value="F:metal ion binding"/>
    <property type="evidence" value="ECO:0007669"/>
    <property type="project" value="UniProtKB-KW"/>
</dbReference>
<protein>
    <submittedName>
        <fullName evidence="20">Undecaprenol kinase</fullName>
        <ecNumber evidence="20">2.7.1.66</ecNumber>
    </submittedName>
</protein>
<evidence type="ECO:0000256" key="16">
    <source>
        <dbReference type="PIRSR" id="PIRSR600829-2"/>
    </source>
</evidence>
<evidence type="ECO:0000256" key="17">
    <source>
        <dbReference type="PIRSR" id="PIRSR600829-3"/>
    </source>
</evidence>
<evidence type="ECO:0000256" key="7">
    <source>
        <dbReference type="ARBA" id="ARBA00022741"/>
    </source>
</evidence>
<feature type="binding site" evidence="18">
    <location>
        <position position="74"/>
    </location>
    <ligand>
        <name>a divalent metal cation</name>
        <dbReference type="ChEBI" id="CHEBI:60240"/>
    </ligand>
</feature>
<keyword evidence="18" id="KW-0479">Metal-binding</keyword>
<dbReference type="OrthoDB" id="290917at2"/>
<keyword evidence="14" id="KW-1208">Phospholipid metabolism</keyword>
<evidence type="ECO:0000256" key="1">
    <source>
        <dbReference type="ARBA" id="ARBA00004651"/>
    </source>
</evidence>
<keyword evidence="9 17" id="KW-0067">ATP-binding</keyword>
<evidence type="ECO:0000313" key="20">
    <source>
        <dbReference type="EMBL" id="TWT37873.1"/>
    </source>
</evidence>
<evidence type="ECO:0000256" key="9">
    <source>
        <dbReference type="ARBA" id="ARBA00022840"/>
    </source>
</evidence>
<evidence type="ECO:0000256" key="4">
    <source>
        <dbReference type="ARBA" id="ARBA00022516"/>
    </source>
</evidence>
<evidence type="ECO:0000256" key="14">
    <source>
        <dbReference type="ARBA" id="ARBA00023264"/>
    </source>
</evidence>
<feature type="binding site" evidence="18">
    <location>
        <position position="26"/>
    </location>
    <ligand>
        <name>a divalent metal cation</name>
        <dbReference type="ChEBI" id="CHEBI:60240"/>
    </ligand>
</feature>
<gene>
    <name evidence="20" type="primary">dgkA</name>
    <name evidence="20" type="ORF">KOR34_28390</name>
</gene>
<evidence type="ECO:0000256" key="6">
    <source>
        <dbReference type="ARBA" id="ARBA00022692"/>
    </source>
</evidence>
<evidence type="ECO:0000256" key="11">
    <source>
        <dbReference type="ARBA" id="ARBA00023098"/>
    </source>
</evidence>
<keyword evidence="11" id="KW-0443">Lipid metabolism</keyword>
<feature type="transmembrane region" description="Helical" evidence="19">
    <location>
        <begin position="53"/>
        <end position="73"/>
    </location>
</feature>
<dbReference type="PANTHER" id="PTHR34299:SF1">
    <property type="entry name" value="DIACYLGLYCEROL KINASE"/>
    <property type="match status" value="1"/>
</dbReference>
<keyword evidence="8 20" id="KW-0418">Kinase</keyword>
<dbReference type="CDD" id="cd14263">
    <property type="entry name" value="DAGK_IM_like"/>
    <property type="match status" value="1"/>
</dbReference>
<evidence type="ECO:0000256" key="5">
    <source>
        <dbReference type="ARBA" id="ARBA00022679"/>
    </source>
</evidence>
<evidence type="ECO:0000256" key="2">
    <source>
        <dbReference type="ARBA" id="ARBA00005967"/>
    </source>
</evidence>
<proteinExistence type="inferred from homology"/>
<sequence length="120" mass="12930">MFPPAERWAEKYRCALRGVAVAVRGEDSFWAHIPATIAVAALGFWLEVSLTEWLLLALCIGVVLTAELFNTALEHLAKAVTSEHDEHVRNALDVAAAAVLAASVMAKIVGTVIFATRLFG</sequence>
<dbReference type="GO" id="GO:0005524">
    <property type="term" value="F:ATP binding"/>
    <property type="evidence" value="ECO:0007669"/>
    <property type="project" value="UniProtKB-KW"/>
</dbReference>
<keyword evidence="5 20" id="KW-0808">Transferase</keyword>
<feature type="binding site" evidence="16">
    <location>
        <begin position="45"/>
        <end position="48"/>
    </location>
    <ligand>
        <name>substrate</name>
    </ligand>
</feature>
<dbReference type="InterPro" id="IPR000829">
    <property type="entry name" value="DAGK"/>
</dbReference>
<keyword evidence="13" id="KW-0594">Phospholipid biosynthesis</keyword>
<evidence type="ECO:0000256" key="13">
    <source>
        <dbReference type="ARBA" id="ARBA00023209"/>
    </source>
</evidence>